<evidence type="ECO:0000259" key="10">
    <source>
        <dbReference type="PROSITE" id="PS50850"/>
    </source>
</evidence>
<dbReference type="SUPFAM" id="SSF103473">
    <property type="entry name" value="MFS general substrate transporter"/>
    <property type="match status" value="1"/>
</dbReference>
<dbReference type="InterPro" id="IPR036259">
    <property type="entry name" value="MFS_trans_sf"/>
</dbReference>
<evidence type="ECO:0000256" key="6">
    <source>
        <dbReference type="ARBA" id="ARBA00022989"/>
    </source>
</evidence>
<evidence type="ECO:0000256" key="8">
    <source>
        <dbReference type="ARBA" id="ARBA00023180"/>
    </source>
</evidence>
<dbReference type="Pfam" id="PF00083">
    <property type="entry name" value="Sugar_tr"/>
    <property type="match status" value="1"/>
</dbReference>
<dbReference type="STRING" id="7159.Q176C5"/>
<feature type="transmembrane region" description="Helical" evidence="9">
    <location>
        <begin position="309"/>
        <end position="336"/>
    </location>
</feature>
<dbReference type="OMA" id="GQAVCMA"/>
<keyword evidence="2" id="KW-0813">Transport</keyword>
<feature type="transmembrane region" description="Helical" evidence="9">
    <location>
        <begin position="102"/>
        <end position="123"/>
    </location>
</feature>
<dbReference type="VEuPathDB" id="VectorBase:AAEL006432"/>
<keyword evidence="4" id="KW-0762">Sugar transport</keyword>
<dbReference type="Gene3D" id="1.20.1250.20">
    <property type="entry name" value="MFS general substrate transporter like domains"/>
    <property type="match status" value="1"/>
</dbReference>
<feature type="transmembrane region" description="Helical" evidence="9">
    <location>
        <begin position="135"/>
        <end position="157"/>
    </location>
</feature>
<feature type="transmembrane region" description="Helical" evidence="9">
    <location>
        <begin position="348"/>
        <end position="371"/>
    </location>
</feature>
<dbReference type="PANTHER" id="PTHR48021:SF34">
    <property type="entry name" value="FACILITATED TREHALOSE TRANSPORTER TRET1-2 HOMOLOG-LIKE PROTEIN"/>
    <property type="match status" value="1"/>
</dbReference>
<keyword evidence="5 9" id="KW-0812">Transmembrane</keyword>
<dbReference type="GO" id="GO:0005886">
    <property type="term" value="C:plasma membrane"/>
    <property type="evidence" value="ECO:0007669"/>
    <property type="project" value="UniProtKB-SubCell"/>
</dbReference>
<dbReference type="GO" id="GO:0022857">
    <property type="term" value="F:transmembrane transporter activity"/>
    <property type="evidence" value="ECO:0007669"/>
    <property type="project" value="InterPro"/>
</dbReference>
<dbReference type="InterPro" id="IPR020846">
    <property type="entry name" value="MFS_dom"/>
</dbReference>
<feature type="transmembrane region" description="Helical" evidence="9">
    <location>
        <begin position="78"/>
        <end position="96"/>
    </location>
</feature>
<name>Q176C5_AEDAE</name>
<evidence type="ECO:0000256" key="7">
    <source>
        <dbReference type="ARBA" id="ARBA00023136"/>
    </source>
</evidence>
<keyword evidence="6 9" id="KW-1133">Transmembrane helix</keyword>
<dbReference type="PaxDb" id="7159-AAEL006432-PA"/>
<feature type="non-terminal residue" evidence="11">
    <location>
        <position position="457"/>
    </location>
</feature>
<dbReference type="PANTHER" id="PTHR48021">
    <property type="match status" value="1"/>
</dbReference>
<feature type="transmembrane region" description="Helical" evidence="9">
    <location>
        <begin position="50"/>
        <end position="71"/>
    </location>
</feature>
<protein>
    <submittedName>
        <fullName evidence="11">AAEL006432-PA</fullName>
    </submittedName>
</protein>
<dbReference type="InterPro" id="IPR050549">
    <property type="entry name" value="MFS_Trehalose_Transporter"/>
</dbReference>
<keyword evidence="8" id="KW-0325">Glycoprotein</keyword>
<organism evidence="11 12">
    <name type="scientific">Aedes aegypti</name>
    <name type="common">Yellowfever mosquito</name>
    <name type="synonym">Culex aegypti</name>
    <dbReference type="NCBI Taxonomy" id="7159"/>
    <lineage>
        <taxon>Eukaryota</taxon>
        <taxon>Metazoa</taxon>
        <taxon>Ecdysozoa</taxon>
        <taxon>Arthropoda</taxon>
        <taxon>Hexapoda</taxon>
        <taxon>Insecta</taxon>
        <taxon>Pterygota</taxon>
        <taxon>Neoptera</taxon>
        <taxon>Endopterygota</taxon>
        <taxon>Diptera</taxon>
        <taxon>Nematocera</taxon>
        <taxon>Culicoidea</taxon>
        <taxon>Culicidae</taxon>
        <taxon>Culicinae</taxon>
        <taxon>Aedini</taxon>
        <taxon>Aedes</taxon>
        <taxon>Stegomyia</taxon>
    </lineage>
</organism>
<dbReference type="InterPro" id="IPR005828">
    <property type="entry name" value="MFS_sugar_transport-like"/>
</dbReference>
<dbReference type="InterPro" id="IPR003663">
    <property type="entry name" value="Sugar/inositol_transpt"/>
</dbReference>
<dbReference type="PROSITE" id="PS50850">
    <property type="entry name" value="MFS"/>
    <property type="match status" value="1"/>
</dbReference>
<reference evidence="11" key="2">
    <citation type="journal article" date="2007" name="Science">
        <title>Genome sequence of Aedes aegypti, a major arbovirus vector.</title>
        <authorList>
            <person name="Nene V."/>
            <person name="Wortman J.R."/>
            <person name="Lawson D."/>
            <person name="Haas B."/>
            <person name="Kodira C."/>
            <person name="Tu Z.J."/>
            <person name="Loftus B."/>
            <person name="Xi Z."/>
            <person name="Megy K."/>
            <person name="Grabherr M."/>
            <person name="Ren Q."/>
            <person name="Zdobnov E.M."/>
            <person name="Lobo N.F."/>
            <person name="Campbell K.S."/>
            <person name="Brown S.E."/>
            <person name="Bonaldo M.F."/>
            <person name="Zhu J."/>
            <person name="Sinkins S.P."/>
            <person name="Hogenkamp D.G."/>
            <person name="Amedeo P."/>
            <person name="Arensburger P."/>
            <person name="Atkinson P.W."/>
            <person name="Bidwell S."/>
            <person name="Biedler J."/>
            <person name="Birney E."/>
            <person name="Bruggner R.V."/>
            <person name="Costas J."/>
            <person name="Coy M.R."/>
            <person name="Crabtree J."/>
            <person name="Crawford M."/>
            <person name="Debruyn B."/>
            <person name="Decaprio D."/>
            <person name="Eiglmeier K."/>
            <person name="Eisenstadt E."/>
            <person name="El-Dorry H."/>
            <person name="Gelbart W.M."/>
            <person name="Gomes S.L."/>
            <person name="Hammond M."/>
            <person name="Hannick L.I."/>
            <person name="Hogan J.R."/>
            <person name="Holmes M.H."/>
            <person name="Jaffe D."/>
            <person name="Johnston J.S."/>
            <person name="Kennedy R.C."/>
            <person name="Koo H."/>
            <person name="Kravitz S."/>
            <person name="Kriventseva E.V."/>
            <person name="Kulp D."/>
            <person name="Labutti K."/>
            <person name="Lee E."/>
            <person name="Li S."/>
            <person name="Lovin D.D."/>
            <person name="Mao C."/>
            <person name="Mauceli E."/>
            <person name="Menck C.F."/>
            <person name="Miller J.R."/>
            <person name="Montgomery P."/>
            <person name="Mori A."/>
            <person name="Nascimento A.L."/>
            <person name="Naveira H.F."/>
            <person name="Nusbaum C."/>
            <person name="O'leary S."/>
            <person name="Orvis J."/>
            <person name="Pertea M."/>
            <person name="Quesneville H."/>
            <person name="Reidenbach K.R."/>
            <person name="Rogers Y.H."/>
            <person name="Roth C.W."/>
            <person name="Schneider J.R."/>
            <person name="Schatz M."/>
            <person name="Shumway M."/>
            <person name="Stanke M."/>
            <person name="Stinson E.O."/>
            <person name="Tubio J.M."/>
            <person name="Vanzee J.P."/>
            <person name="Verjovski-Almeida S."/>
            <person name="Werner D."/>
            <person name="White O."/>
            <person name="Wyder S."/>
            <person name="Zeng Q."/>
            <person name="Zhao Q."/>
            <person name="Zhao Y."/>
            <person name="Hill C.A."/>
            <person name="Raikhel A.S."/>
            <person name="Soares M.B."/>
            <person name="Knudson D.L."/>
            <person name="Lee N.H."/>
            <person name="Galagan J."/>
            <person name="Salzberg S.L."/>
            <person name="Paulsen I.T."/>
            <person name="Dimopoulos G."/>
            <person name="Collins F.H."/>
            <person name="Birren B."/>
            <person name="Fraser-Liggett C.M."/>
            <person name="Severson D.W."/>
        </authorList>
    </citation>
    <scope>NUCLEOTIDE SEQUENCE [LARGE SCALE GENOMIC DNA]</scope>
    <source>
        <strain evidence="11">Liverpool</strain>
    </source>
</reference>
<evidence type="ECO:0000256" key="1">
    <source>
        <dbReference type="ARBA" id="ARBA00004651"/>
    </source>
</evidence>
<dbReference type="HOGENOM" id="CLU_001265_30_5_1"/>
<feature type="transmembrane region" description="Helical" evidence="9">
    <location>
        <begin position="283"/>
        <end position="303"/>
    </location>
</feature>
<reference evidence="11" key="3">
    <citation type="submission" date="2012-09" db="EMBL/GenBank/DDBJ databases">
        <authorList>
            <consortium name="VectorBase"/>
        </authorList>
    </citation>
    <scope>NUCLEOTIDE SEQUENCE</scope>
    <source>
        <strain evidence="11">Liverpool</strain>
    </source>
</reference>
<feature type="transmembrane region" description="Helical" evidence="9">
    <location>
        <begin position="163"/>
        <end position="181"/>
    </location>
</feature>
<evidence type="ECO:0000256" key="5">
    <source>
        <dbReference type="ARBA" id="ARBA00022692"/>
    </source>
</evidence>
<reference evidence="11" key="1">
    <citation type="submission" date="2005-10" db="EMBL/GenBank/DDBJ databases">
        <authorList>
            <person name="Loftus B.J."/>
            <person name="Nene V.M."/>
            <person name="Hannick L.I."/>
            <person name="Bidwell S."/>
            <person name="Haas B."/>
            <person name="Amedeo P."/>
            <person name="Orvis J."/>
            <person name="Wortman J.R."/>
            <person name="White O.R."/>
            <person name="Salzberg S."/>
            <person name="Shumway M."/>
            <person name="Koo H."/>
            <person name="Zhao Y."/>
            <person name="Holmes M."/>
            <person name="Miller J."/>
            <person name="Schatz M."/>
            <person name="Pop M."/>
            <person name="Pai G."/>
            <person name="Utterback T."/>
            <person name="Rogers Y.-H."/>
            <person name="Kravitz S."/>
            <person name="Fraser C.M."/>
        </authorList>
    </citation>
    <scope>NUCLEOTIDE SEQUENCE</scope>
    <source>
        <strain evidence="11">Liverpool</strain>
    </source>
</reference>
<comment type="subcellular location">
    <subcellularLocation>
        <location evidence="1">Cell membrane</location>
        <topology evidence="1">Multi-pass membrane protein</topology>
    </subcellularLocation>
</comment>
<feature type="domain" description="Major facilitator superfamily (MFS) profile" evidence="10">
    <location>
        <begin position="3"/>
        <end position="438"/>
    </location>
</feature>
<evidence type="ECO:0000256" key="3">
    <source>
        <dbReference type="ARBA" id="ARBA00022475"/>
    </source>
</evidence>
<proteinExistence type="predicted"/>
<dbReference type="EMBL" id="CH477390">
    <property type="protein sequence ID" value="EAT41976.1"/>
    <property type="molecule type" value="Genomic_DNA"/>
</dbReference>
<feature type="transmembrane region" description="Helical" evidence="9">
    <location>
        <begin position="416"/>
        <end position="435"/>
    </location>
</feature>
<sequence>IIAALAVSIGPLAAGLGKGYPSPAIASLQELQLRQRGNYTAFSVNDQQASWIASLSLLGALFGGMFGGVAMQYGRKRVLALMSLPFSLSWILTVFAKSVETMFFTAFVGGFCCAIVSTVTQVYISEISSPDIRGFLSAIQKIAGHLGMLISYMLGAYLDWRQLAMLVSAAPIMLFISVIYIPETPSFLVLRGCDEEAHRSLQWLRGPHKNVEIELDTIRSNVRPATGQSVSNVKSVMRNARLVKPVSITCGLMIFQRFTGANSFNFYAVTIFSKTFAGMNPHGAAIAVGFVQLLASMLSGLLIDTVGRIPLLIVSSVFMSLALASFGSFMLAAASFDLDAQTGNDDWIPLLCVLVFTVAFSLGISPISWLLVGELFPLEYRGIGSSIATSFSYFCAFLGVKTFIDFQAAFGLHGTFWLYACISCVGLFFVIMVVPETKGRDLEEMDPKYVRTLTINR</sequence>
<dbReference type="AlphaFoldDB" id="Q176C5"/>
<evidence type="ECO:0000256" key="9">
    <source>
        <dbReference type="SAM" id="Phobius"/>
    </source>
</evidence>
<evidence type="ECO:0000313" key="12">
    <source>
        <dbReference type="Proteomes" id="UP000682892"/>
    </source>
</evidence>
<dbReference type="FunFam" id="1.20.1250.20:FF:000218">
    <property type="entry name" value="facilitated trehalose transporter Tret1"/>
    <property type="match status" value="1"/>
</dbReference>
<keyword evidence="3" id="KW-1003">Cell membrane</keyword>
<keyword evidence="7 9" id="KW-0472">Membrane</keyword>
<feature type="transmembrane region" description="Helical" evidence="9">
    <location>
        <begin position="383"/>
        <end position="404"/>
    </location>
</feature>
<gene>
    <name evidence="11" type="ORF">AaeL_AAEL006432</name>
</gene>
<evidence type="ECO:0000313" key="11">
    <source>
        <dbReference type="EMBL" id="EAT41976.1"/>
    </source>
</evidence>
<dbReference type="PhylomeDB" id="Q176C5"/>
<evidence type="ECO:0000256" key="4">
    <source>
        <dbReference type="ARBA" id="ARBA00022597"/>
    </source>
</evidence>
<dbReference type="eggNOG" id="KOG0254">
    <property type="taxonomic scope" value="Eukaryota"/>
</dbReference>
<accession>Q176C5</accession>
<evidence type="ECO:0000256" key="2">
    <source>
        <dbReference type="ARBA" id="ARBA00022448"/>
    </source>
</evidence>
<dbReference type="Proteomes" id="UP000682892">
    <property type="component" value="Unassembled WGS sequence"/>
</dbReference>
<dbReference type="PRINTS" id="PR00171">
    <property type="entry name" value="SUGRTRNSPORT"/>
</dbReference>